<comment type="caution">
    <text evidence="1">The sequence shown here is derived from an EMBL/GenBank/DDBJ whole genome shotgun (WGS) entry which is preliminary data.</text>
</comment>
<dbReference type="EMBL" id="VSRR010111606">
    <property type="protein sequence ID" value="MPC97827.1"/>
    <property type="molecule type" value="Genomic_DNA"/>
</dbReference>
<evidence type="ECO:0000313" key="2">
    <source>
        <dbReference type="Proteomes" id="UP000324222"/>
    </source>
</evidence>
<accession>A0A5B7JXE6</accession>
<gene>
    <name evidence="1" type="ORF">E2C01_093162</name>
</gene>
<reference evidence="1 2" key="1">
    <citation type="submission" date="2019-05" db="EMBL/GenBank/DDBJ databases">
        <title>Another draft genome of Portunus trituberculatus and its Hox gene families provides insights of decapod evolution.</title>
        <authorList>
            <person name="Jeong J.-H."/>
            <person name="Song I."/>
            <person name="Kim S."/>
            <person name="Choi T."/>
            <person name="Kim D."/>
            <person name="Ryu S."/>
            <person name="Kim W."/>
        </authorList>
    </citation>
    <scope>NUCLEOTIDE SEQUENCE [LARGE SCALE GENOMIC DNA]</scope>
    <source>
        <tissue evidence="1">Muscle</tissue>
    </source>
</reference>
<sequence>MKDKDAVNMLLKEKRLKTFKKWPYGEDTKLNKEACCDSHLVSSQTRKNTTKSRKVGTPANFRCRLLDDCNKL</sequence>
<evidence type="ECO:0000313" key="1">
    <source>
        <dbReference type="EMBL" id="MPC97827.1"/>
    </source>
</evidence>
<name>A0A5B7JXE6_PORTR</name>
<protein>
    <submittedName>
        <fullName evidence="1">Uncharacterized protein</fullName>
    </submittedName>
</protein>
<dbReference type="Proteomes" id="UP000324222">
    <property type="component" value="Unassembled WGS sequence"/>
</dbReference>
<dbReference type="AlphaFoldDB" id="A0A5B7JXE6"/>
<organism evidence="1 2">
    <name type="scientific">Portunus trituberculatus</name>
    <name type="common">Swimming crab</name>
    <name type="synonym">Neptunus trituberculatus</name>
    <dbReference type="NCBI Taxonomy" id="210409"/>
    <lineage>
        <taxon>Eukaryota</taxon>
        <taxon>Metazoa</taxon>
        <taxon>Ecdysozoa</taxon>
        <taxon>Arthropoda</taxon>
        <taxon>Crustacea</taxon>
        <taxon>Multicrustacea</taxon>
        <taxon>Malacostraca</taxon>
        <taxon>Eumalacostraca</taxon>
        <taxon>Eucarida</taxon>
        <taxon>Decapoda</taxon>
        <taxon>Pleocyemata</taxon>
        <taxon>Brachyura</taxon>
        <taxon>Eubrachyura</taxon>
        <taxon>Portunoidea</taxon>
        <taxon>Portunidae</taxon>
        <taxon>Portuninae</taxon>
        <taxon>Portunus</taxon>
    </lineage>
</organism>
<proteinExistence type="predicted"/>
<keyword evidence="2" id="KW-1185">Reference proteome</keyword>